<keyword evidence="3" id="KW-0238">DNA-binding</keyword>
<dbReference type="SUPFAM" id="SSF46785">
    <property type="entry name" value="Winged helix' DNA-binding domain"/>
    <property type="match status" value="1"/>
</dbReference>
<evidence type="ECO:0000256" key="2">
    <source>
        <dbReference type="ARBA" id="ARBA00023015"/>
    </source>
</evidence>
<protein>
    <submittedName>
        <fullName evidence="7">Transcriptional regulator, LysR family</fullName>
    </submittedName>
</protein>
<dbReference type="PRINTS" id="PR00039">
    <property type="entry name" value="HTHLYSR"/>
</dbReference>
<dbReference type="Gene3D" id="3.40.190.290">
    <property type="match status" value="1"/>
</dbReference>
<dbReference type="Gene3D" id="1.10.10.10">
    <property type="entry name" value="Winged helix-like DNA-binding domain superfamily/Winged helix DNA-binding domain"/>
    <property type="match status" value="1"/>
</dbReference>
<accession>A0A285N1V1</accession>
<dbReference type="InterPro" id="IPR036388">
    <property type="entry name" value="WH-like_DNA-bd_sf"/>
</dbReference>
<name>A0A285N1V1_9BACI</name>
<evidence type="ECO:0000256" key="1">
    <source>
        <dbReference type="ARBA" id="ARBA00009437"/>
    </source>
</evidence>
<dbReference type="AlphaFoldDB" id="A0A285N1V1"/>
<dbReference type="GO" id="GO:0005829">
    <property type="term" value="C:cytosol"/>
    <property type="evidence" value="ECO:0007669"/>
    <property type="project" value="TreeGrafter"/>
</dbReference>
<dbReference type="Pfam" id="PF03466">
    <property type="entry name" value="LysR_substrate"/>
    <property type="match status" value="1"/>
</dbReference>
<dbReference type="PROSITE" id="PS50931">
    <property type="entry name" value="HTH_LYSR"/>
    <property type="match status" value="1"/>
</dbReference>
<dbReference type="SUPFAM" id="SSF53850">
    <property type="entry name" value="Periplasmic binding protein-like II"/>
    <property type="match status" value="1"/>
</dbReference>
<keyword evidence="4" id="KW-0804">Transcription</keyword>
<keyword evidence="8" id="KW-1185">Reference proteome</keyword>
<dbReference type="Proteomes" id="UP000219356">
    <property type="component" value="Unassembled WGS sequence"/>
</dbReference>
<dbReference type="STRING" id="586416.GZ22_13635"/>
<evidence type="ECO:0000256" key="5">
    <source>
        <dbReference type="SAM" id="Coils"/>
    </source>
</evidence>
<dbReference type="Pfam" id="PF00126">
    <property type="entry name" value="HTH_1"/>
    <property type="match status" value="1"/>
</dbReference>
<dbReference type="InterPro" id="IPR000847">
    <property type="entry name" value="LysR_HTH_N"/>
</dbReference>
<dbReference type="OrthoDB" id="9803735at2"/>
<dbReference type="PANTHER" id="PTHR30419:SF28">
    <property type="entry name" value="HTH-TYPE TRANSCRIPTIONAL REGULATOR BSDA"/>
    <property type="match status" value="1"/>
</dbReference>
<evidence type="ECO:0000256" key="4">
    <source>
        <dbReference type="ARBA" id="ARBA00023163"/>
    </source>
</evidence>
<evidence type="ECO:0000313" key="8">
    <source>
        <dbReference type="Proteomes" id="UP000219356"/>
    </source>
</evidence>
<dbReference type="EMBL" id="OBEK01000001">
    <property type="protein sequence ID" value="SNZ03419.1"/>
    <property type="molecule type" value="Genomic_DNA"/>
</dbReference>
<gene>
    <name evidence="7" type="ORF">SAMN05421503_0357</name>
</gene>
<evidence type="ECO:0000259" key="6">
    <source>
        <dbReference type="PROSITE" id="PS50931"/>
    </source>
</evidence>
<comment type="similarity">
    <text evidence="1">Belongs to the LysR transcriptional regulatory family.</text>
</comment>
<evidence type="ECO:0000313" key="7">
    <source>
        <dbReference type="EMBL" id="SNZ03419.1"/>
    </source>
</evidence>
<feature type="coiled-coil region" evidence="5">
    <location>
        <begin position="65"/>
        <end position="95"/>
    </location>
</feature>
<sequence>MELLQLYYFKKVAELEHMTHAAEALNIAQPSLSKAISRLEEDIGVKLFERFNRQIKLNSNGKMFLKRVDAVLHELQEARRELNAANEEADNSLKLSVTIPRVLPDLISNFLQKQPAVHFKQYVHSVSTMTDKLRSGDLDFCISSVPLEGEDIEWKPLITEEILLIAPPGHWLETKHTVALAELREEAFVSMNEGHGIRSLTDKYCQLAGFQPHIAFEGDEPGVIGDLVRNGLGIAFIPAVSLTGSKVEHLPVVRIKEPVCQRTIGVAWSSRRFLSPIAKQFQHFLSSYFHELEGKLHAITAWRIEDRSK</sequence>
<dbReference type="PANTHER" id="PTHR30419">
    <property type="entry name" value="HTH-TYPE TRANSCRIPTIONAL REGULATOR YBHD"/>
    <property type="match status" value="1"/>
</dbReference>
<keyword evidence="2" id="KW-0805">Transcription regulation</keyword>
<dbReference type="InterPro" id="IPR005119">
    <property type="entry name" value="LysR_subst-bd"/>
</dbReference>
<dbReference type="InterPro" id="IPR036390">
    <property type="entry name" value="WH_DNA-bd_sf"/>
</dbReference>
<keyword evidence="5" id="KW-0175">Coiled coil</keyword>
<proteinExistence type="inferred from homology"/>
<dbReference type="InterPro" id="IPR050950">
    <property type="entry name" value="HTH-type_LysR_regulators"/>
</dbReference>
<dbReference type="GO" id="GO:0003677">
    <property type="term" value="F:DNA binding"/>
    <property type="evidence" value="ECO:0007669"/>
    <property type="project" value="UniProtKB-KW"/>
</dbReference>
<reference evidence="8" key="1">
    <citation type="submission" date="2017-09" db="EMBL/GenBank/DDBJ databases">
        <authorList>
            <person name="Varghese N."/>
            <person name="Submissions S."/>
        </authorList>
    </citation>
    <scope>NUCLEOTIDE SEQUENCE [LARGE SCALE GENOMIC DNA]</scope>
    <source>
        <strain evidence="8">CGMCC 1.8913</strain>
    </source>
</reference>
<dbReference type="GO" id="GO:0003700">
    <property type="term" value="F:DNA-binding transcription factor activity"/>
    <property type="evidence" value="ECO:0007669"/>
    <property type="project" value="InterPro"/>
</dbReference>
<dbReference type="RefSeq" id="WP_097038680.1">
    <property type="nucleotide sequence ID" value="NZ_OBEK01000001.1"/>
</dbReference>
<organism evidence="7 8">
    <name type="scientific">Terribacillus aidingensis</name>
    <dbReference type="NCBI Taxonomy" id="586416"/>
    <lineage>
        <taxon>Bacteria</taxon>
        <taxon>Bacillati</taxon>
        <taxon>Bacillota</taxon>
        <taxon>Bacilli</taxon>
        <taxon>Bacillales</taxon>
        <taxon>Bacillaceae</taxon>
        <taxon>Terribacillus</taxon>
    </lineage>
</organism>
<evidence type="ECO:0000256" key="3">
    <source>
        <dbReference type="ARBA" id="ARBA00023125"/>
    </source>
</evidence>
<dbReference type="FunFam" id="1.10.10.10:FF:000001">
    <property type="entry name" value="LysR family transcriptional regulator"/>
    <property type="match status" value="1"/>
</dbReference>
<feature type="domain" description="HTH lysR-type" evidence="6">
    <location>
        <begin position="1"/>
        <end position="58"/>
    </location>
</feature>